<feature type="chain" id="PRO_5014448328" evidence="1">
    <location>
        <begin position="22"/>
        <end position="90"/>
    </location>
</feature>
<dbReference type="AlphaFoldDB" id="A0A2J5I743"/>
<protein>
    <submittedName>
        <fullName evidence="2">Uncharacterized protein</fullName>
    </submittedName>
</protein>
<keyword evidence="1" id="KW-0732">Signal</keyword>
<organism evidence="2 3">
    <name type="scientific">Aspergillus taichungensis</name>
    <dbReference type="NCBI Taxonomy" id="482145"/>
    <lineage>
        <taxon>Eukaryota</taxon>
        <taxon>Fungi</taxon>
        <taxon>Dikarya</taxon>
        <taxon>Ascomycota</taxon>
        <taxon>Pezizomycotina</taxon>
        <taxon>Eurotiomycetes</taxon>
        <taxon>Eurotiomycetidae</taxon>
        <taxon>Eurotiales</taxon>
        <taxon>Aspergillaceae</taxon>
        <taxon>Aspergillus</taxon>
        <taxon>Aspergillus subgen. Circumdati</taxon>
    </lineage>
</organism>
<evidence type="ECO:0000313" key="2">
    <source>
        <dbReference type="EMBL" id="PLN85804.1"/>
    </source>
</evidence>
<feature type="signal peptide" evidence="1">
    <location>
        <begin position="1"/>
        <end position="21"/>
    </location>
</feature>
<evidence type="ECO:0000313" key="3">
    <source>
        <dbReference type="Proteomes" id="UP000235023"/>
    </source>
</evidence>
<evidence type="ECO:0000256" key="1">
    <source>
        <dbReference type="SAM" id="SignalP"/>
    </source>
</evidence>
<accession>A0A2J5I743</accession>
<reference evidence="3" key="1">
    <citation type="submission" date="2017-12" db="EMBL/GenBank/DDBJ databases">
        <authorList>
            <consortium name="DOE Joint Genome Institute"/>
            <person name="Mondo S.J."/>
            <person name="Kjaerbolling I."/>
            <person name="Vesth T.C."/>
            <person name="Frisvad J.C."/>
            <person name="Nybo J.L."/>
            <person name="Theobald S."/>
            <person name="Kuo A."/>
            <person name="Bowyer P."/>
            <person name="Matsuda Y."/>
            <person name="Lyhne E.K."/>
            <person name="Kogle M.E."/>
            <person name="Clum A."/>
            <person name="Lipzen A."/>
            <person name="Salamov A."/>
            <person name="Ngan C.Y."/>
            <person name="Daum C."/>
            <person name="Chiniquy J."/>
            <person name="Barry K."/>
            <person name="LaButti K."/>
            <person name="Haridas S."/>
            <person name="Simmons B.A."/>
            <person name="Magnuson J.K."/>
            <person name="Mortensen U.H."/>
            <person name="Larsen T.O."/>
            <person name="Grigoriev I.V."/>
            <person name="Baker S.E."/>
            <person name="Andersen M.R."/>
            <person name="Nordberg H.P."/>
            <person name="Cantor M.N."/>
            <person name="Hua S.X."/>
        </authorList>
    </citation>
    <scope>NUCLEOTIDE SEQUENCE [LARGE SCALE GENOMIC DNA]</scope>
    <source>
        <strain evidence="3">IBT 19404</strain>
    </source>
</reference>
<keyword evidence="3" id="KW-1185">Reference proteome</keyword>
<gene>
    <name evidence="2" type="ORF">BDW42DRAFT_132530</name>
</gene>
<dbReference type="EMBL" id="KZ559502">
    <property type="protein sequence ID" value="PLN85804.1"/>
    <property type="molecule type" value="Genomic_DNA"/>
</dbReference>
<dbReference type="Proteomes" id="UP000235023">
    <property type="component" value="Unassembled WGS sequence"/>
</dbReference>
<sequence length="90" mass="9698">MSNGNCLRLLSLPLLPSLTFFHPSHLSSLNSHPLSSTLSSQPPLTDHGSTWVIRLITSSQSFVMPTSYQTILQLTAPPLLDGEDLNGVIG</sequence>
<name>A0A2J5I743_9EURO</name>
<proteinExistence type="predicted"/>